<evidence type="ECO:0000313" key="5">
    <source>
        <dbReference type="Proteomes" id="UP001180020"/>
    </source>
</evidence>
<feature type="transmembrane region" description="Helical" evidence="2">
    <location>
        <begin position="138"/>
        <end position="160"/>
    </location>
</feature>
<keyword evidence="2" id="KW-0812">Transmembrane</keyword>
<feature type="transmembrane region" description="Helical" evidence="2">
    <location>
        <begin position="319"/>
        <end position="340"/>
    </location>
</feature>
<feature type="domain" description="Heparan-alpha-glucosaminide N-acetyltransferase catalytic" evidence="3">
    <location>
        <begin position="29"/>
        <end position="155"/>
    </location>
</feature>
<reference evidence="4" key="2">
    <citation type="submission" date="2023-06" db="EMBL/GenBank/DDBJ databases">
        <authorList>
            <person name="Ma L."/>
            <person name="Liu K.-W."/>
            <person name="Li Z."/>
            <person name="Hsiao Y.-Y."/>
            <person name="Qi Y."/>
            <person name="Fu T."/>
            <person name="Tang G."/>
            <person name="Zhang D."/>
            <person name="Sun W.-H."/>
            <person name="Liu D.-K."/>
            <person name="Li Y."/>
            <person name="Chen G.-Z."/>
            <person name="Liu X.-D."/>
            <person name="Liao X.-Y."/>
            <person name="Jiang Y.-T."/>
            <person name="Yu X."/>
            <person name="Hao Y."/>
            <person name="Huang J."/>
            <person name="Zhao X.-W."/>
            <person name="Ke S."/>
            <person name="Chen Y.-Y."/>
            <person name="Wu W.-L."/>
            <person name="Hsu J.-L."/>
            <person name="Lin Y.-F."/>
            <person name="Huang M.-D."/>
            <person name="Li C.-Y."/>
            <person name="Huang L."/>
            <person name="Wang Z.-W."/>
            <person name="Zhao X."/>
            <person name="Zhong W.-Y."/>
            <person name="Peng D.-H."/>
            <person name="Ahmad S."/>
            <person name="Lan S."/>
            <person name="Zhang J.-S."/>
            <person name="Tsai W.-C."/>
            <person name="Van De Peer Y."/>
            <person name="Liu Z.-J."/>
        </authorList>
    </citation>
    <scope>NUCLEOTIDE SEQUENCE</scope>
    <source>
        <strain evidence="4">CP</strain>
        <tissue evidence="4">Leaves</tissue>
    </source>
</reference>
<protein>
    <recommendedName>
        <fullName evidence="3">Heparan-alpha-glucosaminide N-acetyltransferase catalytic domain-containing protein</fullName>
    </recommendedName>
</protein>
<proteinExistence type="predicted"/>
<organism evidence="4 5">
    <name type="scientific">Acorus calamus</name>
    <name type="common">Sweet flag</name>
    <dbReference type="NCBI Taxonomy" id="4465"/>
    <lineage>
        <taxon>Eukaryota</taxon>
        <taxon>Viridiplantae</taxon>
        <taxon>Streptophyta</taxon>
        <taxon>Embryophyta</taxon>
        <taxon>Tracheophyta</taxon>
        <taxon>Spermatophyta</taxon>
        <taxon>Magnoliopsida</taxon>
        <taxon>Liliopsida</taxon>
        <taxon>Acoraceae</taxon>
        <taxon>Acorus</taxon>
    </lineage>
</organism>
<evidence type="ECO:0000259" key="3">
    <source>
        <dbReference type="Pfam" id="PF07786"/>
    </source>
</evidence>
<dbReference type="InterPro" id="IPR012429">
    <property type="entry name" value="HGSNAT_cat"/>
</dbReference>
<reference evidence="4" key="1">
    <citation type="journal article" date="2023" name="Nat. Commun.">
        <title>Diploid and tetraploid genomes of Acorus and the evolution of monocots.</title>
        <authorList>
            <person name="Ma L."/>
            <person name="Liu K.W."/>
            <person name="Li Z."/>
            <person name="Hsiao Y.Y."/>
            <person name="Qi Y."/>
            <person name="Fu T."/>
            <person name="Tang G.D."/>
            <person name="Zhang D."/>
            <person name="Sun W.H."/>
            <person name="Liu D.K."/>
            <person name="Li Y."/>
            <person name="Chen G.Z."/>
            <person name="Liu X.D."/>
            <person name="Liao X.Y."/>
            <person name="Jiang Y.T."/>
            <person name="Yu X."/>
            <person name="Hao Y."/>
            <person name="Huang J."/>
            <person name="Zhao X.W."/>
            <person name="Ke S."/>
            <person name="Chen Y.Y."/>
            <person name="Wu W.L."/>
            <person name="Hsu J.L."/>
            <person name="Lin Y.F."/>
            <person name="Huang M.D."/>
            <person name="Li C.Y."/>
            <person name="Huang L."/>
            <person name="Wang Z.W."/>
            <person name="Zhao X."/>
            <person name="Zhong W.Y."/>
            <person name="Peng D.H."/>
            <person name="Ahmad S."/>
            <person name="Lan S."/>
            <person name="Zhang J.S."/>
            <person name="Tsai W.C."/>
            <person name="Van de Peer Y."/>
            <person name="Liu Z.J."/>
        </authorList>
    </citation>
    <scope>NUCLEOTIDE SEQUENCE</scope>
    <source>
        <strain evidence="4">CP</strain>
    </source>
</reference>
<feature type="compositionally biased region" description="Pro residues" evidence="1">
    <location>
        <begin position="12"/>
        <end position="21"/>
    </location>
</feature>
<dbReference type="Proteomes" id="UP001180020">
    <property type="component" value="Unassembled WGS sequence"/>
</dbReference>
<feature type="transmembrane region" description="Helical" evidence="2">
    <location>
        <begin position="388"/>
        <end position="408"/>
    </location>
</feature>
<evidence type="ECO:0000256" key="2">
    <source>
        <dbReference type="SAM" id="Phobius"/>
    </source>
</evidence>
<feature type="transmembrane region" description="Helical" evidence="2">
    <location>
        <begin position="286"/>
        <end position="307"/>
    </location>
</feature>
<evidence type="ECO:0000256" key="1">
    <source>
        <dbReference type="SAM" id="MobiDB-lite"/>
    </source>
</evidence>
<feature type="transmembrane region" description="Helical" evidence="2">
    <location>
        <begin position="69"/>
        <end position="87"/>
    </location>
</feature>
<gene>
    <name evidence="4" type="ORF">QJS10_CPA01g00370</name>
</gene>
<feature type="transmembrane region" description="Helical" evidence="2">
    <location>
        <begin position="172"/>
        <end position="194"/>
    </location>
</feature>
<feature type="transmembrane region" description="Helical" evidence="2">
    <location>
        <begin position="346"/>
        <end position="368"/>
    </location>
</feature>
<accession>A0AAV9FPN7</accession>
<dbReference type="AlphaFoldDB" id="A0AAV9FPN7"/>
<keyword evidence="2" id="KW-1133">Transmembrane helix</keyword>
<feature type="transmembrane region" description="Helical" evidence="2">
    <location>
        <begin position="99"/>
        <end position="118"/>
    </location>
</feature>
<dbReference type="EMBL" id="JAUJYO010000001">
    <property type="protein sequence ID" value="KAK1326138.1"/>
    <property type="molecule type" value="Genomic_DNA"/>
</dbReference>
<feature type="transmembrane region" description="Helical" evidence="2">
    <location>
        <begin position="35"/>
        <end position="57"/>
    </location>
</feature>
<dbReference type="Pfam" id="PF07786">
    <property type="entry name" value="HGSNAT_cat"/>
    <property type="match status" value="1"/>
</dbReference>
<dbReference type="PANTHER" id="PTHR31061">
    <property type="entry name" value="LD22376P"/>
    <property type="match status" value="1"/>
</dbReference>
<feature type="region of interest" description="Disordered" evidence="1">
    <location>
        <begin position="1"/>
        <end position="27"/>
    </location>
</feature>
<evidence type="ECO:0000313" key="4">
    <source>
        <dbReference type="EMBL" id="KAK1326138.1"/>
    </source>
</evidence>
<keyword evidence="2" id="KW-0472">Membrane</keyword>
<name>A0AAV9FPN7_ACOCL</name>
<dbReference type="PANTHER" id="PTHR31061:SF28">
    <property type="entry name" value="HEPARAN-ALPHA-GLUCOSAMINIDE N-ACETYLTRANSFERASE-LIKE"/>
    <property type="match status" value="1"/>
</dbReference>
<sequence>MADYVSLSGGEEPPPPPPPPQQQRSSKPRIASLDVFRGLSLALMTFVDYAGSVAVVAHSPWNGVHLADFVMPFFLFIAGISVALVYKNTSRRSLTSYKAMVRALKLFLLGVLLQGGYFHGLNSLSYGVDIEKIRWLGILQRIAIGYIGAALCEIWSPHVLSRDARCNLFKKFFFQWVIVLLISCTYLGLLYGLYVPDWQFKVPQPPSSDLSPNESYAIYTVKCGVRGALGPACNSAGMIDRYALGIEHLYMKPVYRNLQICNNSKILQVTESSPSWCWAPFEPEGILSSLMAVATCLIGLHYGHVLVEVEDDKDRLHHWLIFSVGVFAFGMLLSFIGIPLNKSLYTTSYMLITTATAGFTFCALYYLVDMQGFRCLTFILEWMGRHSLMIFIFVTSNIAIIGIQGFYWKHPENNIIHWIVAIFVHK</sequence>
<comment type="caution">
    <text evidence="4">The sequence shown here is derived from an EMBL/GenBank/DDBJ whole genome shotgun (WGS) entry which is preliminary data.</text>
</comment>
<keyword evidence="5" id="KW-1185">Reference proteome</keyword>